<dbReference type="Proteomes" id="UP000233440">
    <property type="component" value="Unassembled WGS sequence"/>
</dbReference>
<sequence>MKKEKFMTRQHKKTRLFFRIFGPVLFVIGVICLIVAFINFFTLQDFEEPKLFWLFFVAAPAIFVGFVLTGLGFGGAVAKYQSREYVPVAKDSLNYLAKETTSGVREIAKSIIEGTPTNSITCPTCNEKNQNHGKFCSYCGDKLEKICPQCEQGNTMDALYCNHCGEAIEE</sequence>
<protein>
    <recommendedName>
        <fullName evidence="2">DZANK-type domain-containing protein</fullName>
    </recommendedName>
</protein>
<dbReference type="AlphaFoldDB" id="A0A2N3LHZ4"/>
<dbReference type="Pfam" id="PF12773">
    <property type="entry name" value="DZR"/>
    <property type="match status" value="1"/>
</dbReference>
<feature type="transmembrane region" description="Helical" evidence="1">
    <location>
        <begin position="20"/>
        <end position="41"/>
    </location>
</feature>
<comment type="caution">
    <text evidence="3">The sequence shown here is derived from an EMBL/GenBank/DDBJ whole genome shotgun (WGS) entry which is preliminary data.</text>
</comment>
<name>A0A2N3LHZ4_9BACI</name>
<keyword evidence="1" id="KW-1133">Transmembrane helix</keyword>
<dbReference type="RefSeq" id="WP_101355112.1">
    <property type="nucleotide sequence ID" value="NZ_PIQO01000012.1"/>
</dbReference>
<gene>
    <name evidence="3" type="ORF">CWO92_15445</name>
</gene>
<feature type="transmembrane region" description="Helical" evidence="1">
    <location>
        <begin position="53"/>
        <end position="73"/>
    </location>
</feature>
<evidence type="ECO:0000313" key="3">
    <source>
        <dbReference type="EMBL" id="PKR84195.1"/>
    </source>
</evidence>
<reference evidence="3 4" key="1">
    <citation type="submission" date="2017-11" db="EMBL/GenBank/DDBJ databases">
        <title>Bacillus camelliae sp. nov., isolated from pu'er tea.</title>
        <authorList>
            <person name="Niu L."/>
        </authorList>
    </citation>
    <scope>NUCLEOTIDE SEQUENCE [LARGE SCALE GENOMIC DNA]</scope>
    <source>
        <strain evidence="3 4">7578-1</strain>
    </source>
</reference>
<organism evidence="3 4">
    <name type="scientific">Heyndrickxia camelliae</name>
    <dbReference type="NCBI Taxonomy" id="1707093"/>
    <lineage>
        <taxon>Bacteria</taxon>
        <taxon>Bacillati</taxon>
        <taxon>Bacillota</taxon>
        <taxon>Bacilli</taxon>
        <taxon>Bacillales</taxon>
        <taxon>Bacillaceae</taxon>
        <taxon>Heyndrickxia</taxon>
    </lineage>
</organism>
<dbReference type="InterPro" id="IPR025874">
    <property type="entry name" value="DZR"/>
</dbReference>
<evidence type="ECO:0000256" key="1">
    <source>
        <dbReference type="SAM" id="Phobius"/>
    </source>
</evidence>
<accession>A0A2N3LHZ4</accession>
<dbReference type="OrthoDB" id="2922473at2"/>
<evidence type="ECO:0000259" key="2">
    <source>
        <dbReference type="Pfam" id="PF12773"/>
    </source>
</evidence>
<dbReference type="EMBL" id="PIQO01000012">
    <property type="protein sequence ID" value="PKR84195.1"/>
    <property type="molecule type" value="Genomic_DNA"/>
</dbReference>
<evidence type="ECO:0000313" key="4">
    <source>
        <dbReference type="Proteomes" id="UP000233440"/>
    </source>
</evidence>
<keyword evidence="1" id="KW-0812">Transmembrane</keyword>
<feature type="domain" description="DZANK-type" evidence="2">
    <location>
        <begin position="122"/>
        <end position="165"/>
    </location>
</feature>
<keyword evidence="4" id="KW-1185">Reference proteome</keyword>
<proteinExistence type="predicted"/>
<keyword evidence="1" id="KW-0472">Membrane</keyword>